<feature type="domain" description="Reverse transcriptase RNase H-like" evidence="7">
    <location>
        <begin position="2"/>
        <end position="42"/>
    </location>
</feature>
<evidence type="ECO:0000259" key="7">
    <source>
        <dbReference type="Pfam" id="PF17917"/>
    </source>
</evidence>
<evidence type="ECO:0000256" key="1">
    <source>
        <dbReference type="ARBA" id="ARBA00022679"/>
    </source>
</evidence>
<dbReference type="GO" id="GO:0003964">
    <property type="term" value="F:RNA-directed DNA polymerase activity"/>
    <property type="evidence" value="ECO:0007669"/>
    <property type="project" value="UniProtKB-KW"/>
</dbReference>
<name>A0A371GYD2_MUCPR</name>
<protein>
    <recommendedName>
        <fullName evidence="7">Reverse transcriptase RNase H-like domain-containing protein</fullName>
    </recommendedName>
</protein>
<evidence type="ECO:0000256" key="5">
    <source>
        <dbReference type="ARBA" id="ARBA00022801"/>
    </source>
</evidence>
<dbReference type="GO" id="GO:0004519">
    <property type="term" value="F:endonuclease activity"/>
    <property type="evidence" value="ECO:0007669"/>
    <property type="project" value="UniProtKB-KW"/>
</dbReference>
<evidence type="ECO:0000313" key="9">
    <source>
        <dbReference type="Proteomes" id="UP000257109"/>
    </source>
</evidence>
<keyword evidence="6" id="KW-0695">RNA-directed DNA polymerase</keyword>
<keyword evidence="3" id="KW-0540">Nuclease</keyword>
<dbReference type="GO" id="GO:0016787">
    <property type="term" value="F:hydrolase activity"/>
    <property type="evidence" value="ECO:0007669"/>
    <property type="project" value="UniProtKB-KW"/>
</dbReference>
<keyword evidence="4" id="KW-0255">Endonuclease</keyword>
<feature type="non-terminal residue" evidence="8">
    <location>
        <position position="1"/>
    </location>
</feature>
<organism evidence="8 9">
    <name type="scientific">Mucuna pruriens</name>
    <name type="common">Velvet bean</name>
    <name type="synonym">Dolichos pruriens</name>
    <dbReference type="NCBI Taxonomy" id="157652"/>
    <lineage>
        <taxon>Eukaryota</taxon>
        <taxon>Viridiplantae</taxon>
        <taxon>Streptophyta</taxon>
        <taxon>Embryophyta</taxon>
        <taxon>Tracheophyta</taxon>
        <taxon>Spermatophyta</taxon>
        <taxon>Magnoliopsida</taxon>
        <taxon>eudicotyledons</taxon>
        <taxon>Gunneridae</taxon>
        <taxon>Pentapetalae</taxon>
        <taxon>rosids</taxon>
        <taxon>fabids</taxon>
        <taxon>Fabales</taxon>
        <taxon>Fabaceae</taxon>
        <taxon>Papilionoideae</taxon>
        <taxon>50 kb inversion clade</taxon>
        <taxon>NPAAA clade</taxon>
        <taxon>indigoferoid/millettioid clade</taxon>
        <taxon>Phaseoleae</taxon>
        <taxon>Mucuna</taxon>
    </lineage>
</organism>
<proteinExistence type="predicted"/>
<evidence type="ECO:0000256" key="4">
    <source>
        <dbReference type="ARBA" id="ARBA00022759"/>
    </source>
</evidence>
<sequence length="158" mass="18381">MRTLLDESIFEVFSDHRSLKHSLEKKKLKMRQCKWLEFLKDYSFDLSHHLGKANVVVNALSRNSLDLKDSSLVCEVTLNSMKLGMLKVTNDLMEESTKGQKLGLVITHENMIDVKIRIDKLTTHYLEEIARIHGVPLSVVYDRNLEFTLRSWESCFEP</sequence>
<accession>A0A371GYD2</accession>
<dbReference type="PANTHER" id="PTHR34072:SF52">
    <property type="entry name" value="RIBONUCLEASE H"/>
    <property type="match status" value="1"/>
</dbReference>
<dbReference type="OrthoDB" id="1435064at2759"/>
<dbReference type="AlphaFoldDB" id="A0A371GYD2"/>
<evidence type="ECO:0000256" key="6">
    <source>
        <dbReference type="ARBA" id="ARBA00022918"/>
    </source>
</evidence>
<keyword evidence="2" id="KW-0548">Nucleotidyltransferase</keyword>
<dbReference type="InterPro" id="IPR041373">
    <property type="entry name" value="RT_RNaseH"/>
</dbReference>
<keyword evidence="1" id="KW-0808">Transferase</keyword>
<dbReference type="PANTHER" id="PTHR34072">
    <property type="entry name" value="ENZYMATIC POLYPROTEIN-RELATED"/>
    <property type="match status" value="1"/>
</dbReference>
<dbReference type="EMBL" id="QJKJ01004102">
    <property type="protein sequence ID" value="RDX95545.1"/>
    <property type="molecule type" value="Genomic_DNA"/>
</dbReference>
<reference evidence="8" key="1">
    <citation type="submission" date="2018-05" db="EMBL/GenBank/DDBJ databases">
        <title>Draft genome of Mucuna pruriens seed.</title>
        <authorList>
            <person name="Nnadi N.E."/>
            <person name="Vos R."/>
            <person name="Hasami M.H."/>
            <person name="Devisetty U.K."/>
            <person name="Aguiy J.C."/>
        </authorList>
    </citation>
    <scope>NUCLEOTIDE SEQUENCE [LARGE SCALE GENOMIC DNA]</scope>
    <source>
        <strain evidence="8">JCA_2017</strain>
    </source>
</reference>
<evidence type="ECO:0000313" key="8">
    <source>
        <dbReference type="EMBL" id="RDX95545.1"/>
    </source>
</evidence>
<keyword evidence="5" id="KW-0378">Hydrolase</keyword>
<comment type="caution">
    <text evidence="8">The sequence shown here is derived from an EMBL/GenBank/DDBJ whole genome shotgun (WGS) entry which is preliminary data.</text>
</comment>
<evidence type="ECO:0000256" key="2">
    <source>
        <dbReference type="ARBA" id="ARBA00022695"/>
    </source>
</evidence>
<gene>
    <name evidence="8" type="ORF">CR513_21913</name>
</gene>
<keyword evidence="9" id="KW-1185">Reference proteome</keyword>
<dbReference type="Proteomes" id="UP000257109">
    <property type="component" value="Unassembled WGS sequence"/>
</dbReference>
<evidence type="ECO:0000256" key="3">
    <source>
        <dbReference type="ARBA" id="ARBA00022722"/>
    </source>
</evidence>
<dbReference type="Pfam" id="PF17917">
    <property type="entry name" value="RT_RNaseH"/>
    <property type="match status" value="1"/>
</dbReference>